<evidence type="ECO:0000313" key="2">
    <source>
        <dbReference type="EMBL" id="ELR03081.1"/>
    </source>
</evidence>
<organism evidence="2 3">
    <name type="scientific">Pseudogymnoascus destructans (strain ATCC MYA-4855 / 20631-21)</name>
    <name type="common">Bat white-nose syndrome fungus</name>
    <name type="synonym">Geomyces destructans</name>
    <dbReference type="NCBI Taxonomy" id="658429"/>
    <lineage>
        <taxon>Eukaryota</taxon>
        <taxon>Fungi</taxon>
        <taxon>Dikarya</taxon>
        <taxon>Ascomycota</taxon>
        <taxon>Pezizomycotina</taxon>
        <taxon>Leotiomycetes</taxon>
        <taxon>Thelebolales</taxon>
        <taxon>Thelebolaceae</taxon>
        <taxon>Pseudogymnoascus</taxon>
    </lineage>
</organism>
<protein>
    <submittedName>
        <fullName evidence="2">Uncharacterized protein</fullName>
    </submittedName>
</protein>
<dbReference type="Proteomes" id="UP000011064">
    <property type="component" value="Unassembled WGS sequence"/>
</dbReference>
<dbReference type="HOGENOM" id="CLU_2838243_0_0_1"/>
<dbReference type="EMBL" id="GL574519">
    <property type="protein sequence ID" value="ELR03081.1"/>
    <property type="molecule type" value="Genomic_DNA"/>
</dbReference>
<accession>L8FTR5</accession>
<feature type="non-terminal residue" evidence="2">
    <location>
        <position position="1"/>
    </location>
</feature>
<evidence type="ECO:0000256" key="1">
    <source>
        <dbReference type="SAM" id="MobiDB-lite"/>
    </source>
</evidence>
<keyword evidence="3" id="KW-1185">Reference proteome</keyword>
<dbReference type="VEuPathDB" id="FungiDB:GMDG_08874"/>
<feature type="compositionally biased region" description="Basic and acidic residues" evidence="1">
    <location>
        <begin position="1"/>
        <end position="33"/>
    </location>
</feature>
<reference evidence="3" key="1">
    <citation type="submission" date="2010-09" db="EMBL/GenBank/DDBJ databases">
        <title>The genome sequence of Geomyces destructans 20631-21.</title>
        <authorList>
            <consortium name="The Broad Institute Genome Sequencing Platform"/>
            <person name="Cuomo C.A."/>
            <person name="Blehert D.S."/>
            <person name="Lorch J.M."/>
            <person name="Young S.K."/>
            <person name="Zeng Q."/>
            <person name="Gargeya S."/>
            <person name="Fitzgerald M."/>
            <person name="Haas B."/>
            <person name="Abouelleil A."/>
            <person name="Alvarado L."/>
            <person name="Arachchi H.M."/>
            <person name="Berlin A."/>
            <person name="Brown A."/>
            <person name="Chapman S.B."/>
            <person name="Chen Z."/>
            <person name="Dunbar C."/>
            <person name="Freedman E."/>
            <person name="Gearin G."/>
            <person name="Gellesch M."/>
            <person name="Goldberg J."/>
            <person name="Griggs A."/>
            <person name="Gujja S."/>
            <person name="Heiman D."/>
            <person name="Howarth C."/>
            <person name="Larson L."/>
            <person name="Lui A."/>
            <person name="MacDonald P.J.P."/>
            <person name="Montmayeur A."/>
            <person name="Murphy C."/>
            <person name="Neiman D."/>
            <person name="Pearson M."/>
            <person name="Priest M."/>
            <person name="Roberts A."/>
            <person name="Saif S."/>
            <person name="Shea T."/>
            <person name="Shenoy N."/>
            <person name="Sisk P."/>
            <person name="Stolte C."/>
            <person name="Sykes S."/>
            <person name="Wortman J."/>
            <person name="Nusbaum C."/>
            <person name="Birren B."/>
        </authorList>
    </citation>
    <scope>NUCLEOTIDE SEQUENCE [LARGE SCALE GENOMIC DNA]</scope>
    <source>
        <strain evidence="3">ATCC MYA-4855 / 20631-21</strain>
    </source>
</reference>
<name>L8FTR5_PSED2</name>
<dbReference type="InParanoid" id="L8FTR5"/>
<dbReference type="AlphaFoldDB" id="L8FTR5"/>
<feature type="region of interest" description="Disordered" evidence="1">
    <location>
        <begin position="1"/>
        <end position="66"/>
    </location>
</feature>
<proteinExistence type="predicted"/>
<gene>
    <name evidence="2" type="ORF">GMDG_08874</name>
</gene>
<sequence length="66" mass="7550">IHFRDAEQVHALRRSQSEGDLPIKSKQVYERYPHLLNDAAETGRRSPPGPPLEADEYYPSSDESKN</sequence>
<evidence type="ECO:0000313" key="3">
    <source>
        <dbReference type="Proteomes" id="UP000011064"/>
    </source>
</evidence>